<name>A0A7J8HR88_ROUAE</name>
<dbReference type="Proteomes" id="UP000593571">
    <property type="component" value="Unassembled WGS sequence"/>
</dbReference>
<feature type="region of interest" description="Disordered" evidence="1">
    <location>
        <begin position="30"/>
        <end position="64"/>
    </location>
</feature>
<feature type="chain" id="PRO_5029895934" evidence="2">
    <location>
        <begin position="25"/>
        <end position="147"/>
    </location>
</feature>
<evidence type="ECO:0000256" key="1">
    <source>
        <dbReference type="SAM" id="MobiDB-lite"/>
    </source>
</evidence>
<comment type="caution">
    <text evidence="3">The sequence shown here is derived from an EMBL/GenBank/DDBJ whole genome shotgun (WGS) entry which is preliminary data.</text>
</comment>
<sequence length="147" mass="16042">MAVTYQGPSACILLLLATFPALLPDVTVVTPAEPGPEPPGWPATVPPETSRPPKLLPPGEQSRHSAPVSSGFLDVLLMWFHSIPILPGVRVARYTAMGYHWEAEGHMSSTCVSPTQRPSRVLWAIQLILPATPLVSTMLIKKGRFRW</sequence>
<evidence type="ECO:0000313" key="3">
    <source>
        <dbReference type="EMBL" id="KAF6474847.1"/>
    </source>
</evidence>
<dbReference type="EMBL" id="JACASE010000004">
    <property type="protein sequence ID" value="KAF6474847.1"/>
    <property type="molecule type" value="Genomic_DNA"/>
</dbReference>
<evidence type="ECO:0000313" key="4">
    <source>
        <dbReference type="Proteomes" id="UP000593571"/>
    </source>
</evidence>
<feature type="signal peptide" evidence="2">
    <location>
        <begin position="1"/>
        <end position="24"/>
    </location>
</feature>
<proteinExistence type="predicted"/>
<accession>A0A7J8HR88</accession>
<protein>
    <submittedName>
        <fullName evidence="3">Uncharacterized protein</fullName>
    </submittedName>
</protein>
<evidence type="ECO:0000256" key="2">
    <source>
        <dbReference type="SAM" id="SignalP"/>
    </source>
</evidence>
<keyword evidence="4" id="KW-1185">Reference proteome</keyword>
<keyword evidence="2" id="KW-0732">Signal</keyword>
<dbReference type="AlphaFoldDB" id="A0A7J8HR88"/>
<organism evidence="3 4">
    <name type="scientific">Rousettus aegyptiacus</name>
    <name type="common">Egyptian fruit bat</name>
    <name type="synonym">Pteropus aegyptiacus</name>
    <dbReference type="NCBI Taxonomy" id="9407"/>
    <lineage>
        <taxon>Eukaryota</taxon>
        <taxon>Metazoa</taxon>
        <taxon>Chordata</taxon>
        <taxon>Craniata</taxon>
        <taxon>Vertebrata</taxon>
        <taxon>Euteleostomi</taxon>
        <taxon>Mammalia</taxon>
        <taxon>Eutheria</taxon>
        <taxon>Laurasiatheria</taxon>
        <taxon>Chiroptera</taxon>
        <taxon>Yinpterochiroptera</taxon>
        <taxon>Pteropodoidea</taxon>
        <taxon>Pteropodidae</taxon>
        <taxon>Rousettinae</taxon>
        <taxon>Rousettus</taxon>
    </lineage>
</organism>
<reference evidence="3 4" key="1">
    <citation type="journal article" date="2020" name="Nature">
        <title>Six reference-quality genomes reveal evolution of bat adaptations.</title>
        <authorList>
            <person name="Jebb D."/>
            <person name="Huang Z."/>
            <person name="Pippel M."/>
            <person name="Hughes G.M."/>
            <person name="Lavrichenko K."/>
            <person name="Devanna P."/>
            <person name="Winkler S."/>
            <person name="Jermiin L.S."/>
            <person name="Skirmuntt E.C."/>
            <person name="Katzourakis A."/>
            <person name="Burkitt-Gray L."/>
            <person name="Ray D.A."/>
            <person name="Sullivan K.A.M."/>
            <person name="Roscito J.G."/>
            <person name="Kirilenko B.M."/>
            <person name="Davalos L.M."/>
            <person name="Corthals A.P."/>
            <person name="Power M.L."/>
            <person name="Jones G."/>
            <person name="Ransome R.D."/>
            <person name="Dechmann D.K.N."/>
            <person name="Locatelli A.G."/>
            <person name="Puechmaille S.J."/>
            <person name="Fedrigo O."/>
            <person name="Jarvis E.D."/>
            <person name="Hiller M."/>
            <person name="Vernes S.C."/>
            <person name="Myers E.W."/>
            <person name="Teeling E.C."/>
        </authorList>
    </citation>
    <scope>NUCLEOTIDE SEQUENCE [LARGE SCALE GENOMIC DNA]</scope>
    <source>
        <strain evidence="3">MRouAeg1</strain>
        <tissue evidence="3">Muscle</tissue>
    </source>
</reference>
<gene>
    <name evidence="3" type="ORF">HJG63_010980</name>
</gene>
<feature type="compositionally biased region" description="Pro residues" evidence="1">
    <location>
        <begin position="33"/>
        <end position="45"/>
    </location>
</feature>